<proteinExistence type="predicted"/>
<protein>
    <submittedName>
        <fullName evidence="1">Uncharacterized protein</fullName>
    </submittedName>
</protein>
<dbReference type="OrthoDB" id="9133858at2"/>
<evidence type="ECO:0000313" key="2">
    <source>
        <dbReference type="Proteomes" id="UP000032515"/>
    </source>
</evidence>
<gene>
    <name evidence="1" type="ORF">OO17_17030</name>
</gene>
<dbReference type="AlphaFoldDB" id="A0A0D7EIJ5"/>
<dbReference type="RefSeq" id="WP_044413548.1">
    <property type="nucleotide sequence ID" value="NZ_JXXE01000342.1"/>
</dbReference>
<dbReference type="EMBL" id="JXXE01000342">
    <property type="protein sequence ID" value="KIZ40664.1"/>
    <property type="molecule type" value="Genomic_DNA"/>
</dbReference>
<organism evidence="1 2">
    <name type="scientific">Rhodopseudomonas palustris</name>
    <dbReference type="NCBI Taxonomy" id="1076"/>
    <lineage>
        <taxon>Bacteria</taxon>
        <taxon>Pseudomonadati</taxon>
        <taxon>Pseudomonadota</taxon>
        <taxon>Alphaproteobacteria</taxon>
        <taxon>Hyphomicrobiales</taxon>
        <taxon>Nitrobacteraceae</taxon>
        <taxon>Rhodopseudomonas</taxon>
    </lineage>
</organism>
<accession>A0A0D7EIJ5</accession>
<dbReference type="Gene3D" id="6.20.350.10">
    <property type="match status" value="1"/>
</dbReference>
<sequence length="99" mass="11848">MSDHKSHLPLEQLVEELAALEHRRWAHWQKYVHDNGRRQPDGSIVLPSDLVVRWDRQINTKYADLSVEEKESDREQVRKYLPLLERWLIHVRKESNGDA</sequence>
<name>A0A0D7EIJ5_RHOPL</name>
<comment type="caution">
    <text evidence="1">The sequence shown here is derived from an EMBL/GenBank/DDBJ whole genome shotgun (WGS) entry which is preliminary data.</text>
</comment>
<dbReference type="PATRIC" id="fig|1076.23.peg.3658"/>
<dbReference type="Proteomes" id="UP000032515">
    <property type="component" value="Unassembled WGS sequence"/>
</dbReference>
<reference evidence="1 2" key="1">
    <citation type="submission" date="2014-11" db="EMBL/GenBank/DDBJ databases">
        <title>Genomics and ecophysiology of heterotrophic nitrogen fixing bacteria isolated from estuarine surface water.</title>
        <authorList>
            <person name="Bentzon-Tilia M."/>
            <person name="Severin I."/>
            <person name="Hansen L.H."/>
            <person name="Riemann L."/>
        </authorList>
    </citation>
    <scope>NUCLEOTIDE SEQUENCE [LARGE SCALE GENOMIC DNA]</scope>
    <source>
        <strain evidence="1 2">BAL398</strain>
    </source>
</reference>
<evidence type="ECO:0000313" key="1">
    <source>
        <dbReference type="EMBL" id="KIZ40664.1"/>
    </source>
</evidence>